<feature type="compositionally biased region" description="Acidic residues" evidence="1">
    <location>
        <begin position="355"/>
        <end position="367"/>
    </location>
</feature>
<dbReference type="InterPro" id="IPR049192">
    <property type="entry name" value="DUF4246_C"/>
</dbReference>
<dbReference type="RefSeq" id="XP_069210361.1">
    <property type="nucleotide sequence ID" value="XM_069352943.1"/>
</dbReference>
<keyword evidence="5" id="KW-1185">Reference proteome</keyword>
<proteinExistence type="predicted"/>
<dbReference type="GeneID" id="95985471"/>
<evidence type="ECO:0000259" key="2">
    <source>
        <dbReference type="Pfam" id="PF14033"/>
    </source>
</evidence>
<protein>
    <recommendedName>
        <fullName evidence="6">Fe2OG dioxygenase domain-containing protein</fullName>
    </recommendedName>
</protein>
<evidence type="ECO:0000259" key="3">
    <source>
        <dbReference type="Pfam" id="PF21666"/>
    </source>
</evidence>
<dbReference type="InterPro" id="IPR049207">
    <property type="entry name" value="DUF4246_N"/>
</dbReference>
<evidence type="ECO:0000313" key="5">
    <source>
        <dbReference type="Proteomes" id="UP001565368"/>
    </source>
</evidence>
<evidence type="ECO:0000313" key="4">
    <source>
        <dbReference type="EMBL" id="KAL1410417.1"/>
    </source>
</evidence>
<accession>A0ABR3Q7C7</accession>
<reference evidence="4 5" key="1">
    <citation type="submission" date="2023-08" db="EMBL/GenBank/DDBJ databases">
        <title>Annotated Genome Sequence of Vanrija albida AlHP1.</title>
        <authorList>
            <person name="Herzog R."/>
        </authorList>
    </citation>
    <scope>NUCLEOTIDE SEQUENCE [LARGE SCALE GENOMIC DNA]</scope>
    <source>
        <strain evidence="4 5">AlHP1</strain>
    </source>
</reference>
<sequence>MTRPFPFVLEDYRKAFPFTVAEQAMMMFVDRVTDKPGWHEKVFDDEIVAKWRIEVADMAKAARETPPYARSEQEQQEQDKQEEKKTKHNPTTAPFVMRKGFSDKMFNYCIAELRHKAKIFERVGFVEVLETFASIFKADGLVPGQLRNGLLDAVKPLEDIPDKDKDWHPGSDGKVLDLVHPSLFPYVEGRTWKLADEIALADTLGSIGSGDVKTVPDGLFVRHELYQWLPAEVDVYDDGTATFVSYINNLHPRHKDLYAVLGQLVSKFVPMWAATYQRAVDGQNRIEVARIKDPCATGIVCHMSTKCYDCWELEAVPKGWRPGLDAVERHPSVKDADCEGEKDRVDGNDSGSDGSDAESEESQDLDEFKEEALERHTILQPEPNEFEPEPEESIATTFLSHGPWFKAHKVQEPSTAPSTTSEEPASPAHRLQVIVKLANIHLTPENPTYGGGSWHIEGQLGERICATGIYYYDEDNTTASYLGFRTGVDTEDWRGTHVLDHREFMAVYPVKNSGTEYYEDGGDVVFDLGAVHTRQGRLLTFPNVIQHCVQPFELKDKSKAGHRKIVAFFLVDPATPIISTAHVPPQQRHWADHSQLPDKLPTEVKEMITAHLECPYGWDEAAEYRLELMKRRSLVNEWANEEIYRGAFNLCEH</sequence>
<dbReference type="PANTHER" id="PTHR33119">
    <property type="entry name" value="IFI3P"/>
    <property type="match status" value="1"/>
</dbReference>
<gene>
    <name evidence="4" type="ORF">Q8F55_004428</name>
</gene>
<dbReference type="PANTHER" id="PTHR33119:SF1">
    <property type="entry name" value="FE2OG DIOXYGENASE DOMAIN-CONTAINING PROTEIN"/>
    <property type="match status" value="1"/>
</dbReference>
<feature type="compositionally biased region" description="Basic and acidic residues" evidence="1">
    <location>
        <begin position="326"/>
        <end position="347"/>
    </location>
</feature>
<name>A0ABR3Q7C7_9TREE</name>
<feature type="region of interest" description="Disordered" evidence="1">
    <location>
        <begin position="62"/>
        <end position="93"/>
    </location>
</feature>
<dbReference type="InterPro" id="IPR025340">
    <property type="entry name" value="DUF4246"/>
</dbReference>
<feature type="region of interest" description="Disordered" evidence="1">
    <location>
        <begin position="326"/>
        <end position="367"/>
    </location>
</feature>
<dbReference type="Proteomes" id="UP001565368">
    <property type="component" value="Unassembled WGS sequence"/>
</dbReference>
<dbReference type="Pfam" id="PF21666">
    <property type="entry name" value="DUF4246_N"/>
    <property type="match status" value="1"/>
</dbReference>
<comment type="caution">
    <text evidence="4">The sequence shown here is derived from an EMBL/GenBank/DDBJ whole genome shotgun (WGS) entry which is preliminary data.</text>
</comment>
<organism evidence="4 5">
    <name type="scientific">Vanrija albida</name>
    <dbReference type="NCBI Taxonomy" id="181172"/>
    <lineage>
        <taxon>Eukaryota</taxon>
        <taxon>Fungi</taxon>
        <taxon>Dikarya</taxon>
        <taxon>Basidiomycota</taxon>
        <taxon>Agaricomycotina</taxon>
        <taxon>Tremellomycetes</taxon>
        <taxon>Trichosporonales</taxon>
        <taxon>Trichosporonaceae</taxon>
        <taxon>Vanrija</taxon>
    </lineage>
</organism>
<feature type="domain" description="DUF4246" evidence="2">
    <location>
        <begin position="103"/>
        <end position="592"/>
    </location>
</feature>
<evidence type="ECO:0008006" key="6">
    <source>
        <dbReference type="Google" id="ProtNLM"/>
    </source>
</evidence>
<evidence type="ECO:0000256" key="1">
    <source>
        <dbReference type="SAM" id="MobiDB-lite"/>
    </source>
</evidence>
<dbReference type="Pfam" id="PF14033">
    <property type="entry name" value="DUF4246"/>
    <property type="match status" value="1"/>
</dbReference>
<feature type="compositionally biased region" description="Basic and acidic residues" evidence="1">
    <location>
        <begin position="71"/>
        <end position="85"/>
    </location>
</feature>
<feature type="domain" description="DUF4246" evidence="3">
    <location>
        <begin position="4"/>
        <end position="54"/>
    </location>
</feature>
<dbReference type="EMBL" id="JBBXJM010000003">
    <property type="protein sequence ID" value="KAL1410417.1"/>
    <property type="molecule type" value="Genomic_DNA"/>
</dbReference>